<dbReference type="Pfam" id="PF13432">
    <property type="entry name" value="TPR_16"/>
    <property type="match status" value="1"/>
</dbReference>
<dbReference type="SMART" id="SM00028">
    <property type="entry name" value="TPR"/>
    <property type="match status" value="12"/>
</dbReference>
<comment type="caution">
    <text evidence="5">The sequence shown here is derived from an EMBL/GenBank/DDBJ whole genome shotgun (WGS) entry which is preliminary data.</text>
</comment>
<evidence type="ECO:0000256" key="3">
    <source>
        <dbReference type="PROSITE-ProRule" id="PRU00339"/>
    </source>
</evidence>
<organism evidence="5 6">
    <name type="scientific">Gigaspora rosea</name>
    <dbReference type="NCBI Taxonomy" id="44941"/>
    <lineage>
        <taxon>Eukaryota</taxon>
        <taxon>Fungi</taxon>
        <taxon>Fungi incertae sedis</taxon>
        <taxon>Mucoromycota</taxon>
        <taxon>Glomeromycotina</taxon>
        <taxon>Glomeromycetes</taxon>
        <taxon>Diversisporales</taxon>
        <taxon>Gigasporaceae</taxon>
        <taxon>Gigaspora</taxon>
    </lineage>
</organism>
<keyword evidence="6" id="KW-1185">Reference proteome</keyword>
<dbReference type="EMBL" id="QKWP01001138">
    <property type="protein sequence ID" value="RIB11392.1"/>
    <property type="molecule type" value="Genomic_DNA"/>
</dbReference>
<protein>
    <submittedName>
        <fullName evidence="5">Kinase-like domain-containing protein</fullName>
    </submittedName>
</protein>
<reference evidence="5 6" key="1">
    <citation type="submission" date="2018-06" db="EMBL/GenBank/DDBJ databases">
        <title>Comparative genomics reveals the genomic features of Rhizophagus irregularis, R. cerebriforme, R. diaphanum and Gigaspora rosea, and their symbiotic lifestyle signature.</title>
        <authorList>
            <person name="Morin E."/>
            <person name="San Clemente H."/>
            <person name="Chen E.C.H."/>
            <person name="De La Providencia I."/>
            <person name="Hainaut M."/>
            <person name="Kuo A."/>
            <person name="Kohler A."/>
            <person name="Murat C."/>
            <person name="Tang N."/>
            <person name="Roy S."/>
            <person name="Loubradou J."/>
            <person name="Henrissat B."/>
            <person name="Grigoriev I.V."/>
            <person name="Corradi N."/>
            <person name="Roux C."/>
            <person name="Martin F.M."/>
        </authorList>
    </citation>
    <scope>NUCLEOTIDE SEQUENCE [LARGE SCALE GENOMIC DNA]</scope>
    <source>
        <strain evidence="5 6">DAOM 194757</strain>
    </source>
</reference>
<gene>
    <name evidence="5" type="ORF">C2G38_2261813</name>
</gene>
<dbReference type="Pfam" id="PF13181">
    <property type="entry name" value="TPR_8"/>
    <property type="match status" value="2"/>
</dbReference>
<feature type="repeat" description="TPR" evidence="3">
    <location>
        <begin position="362"/>
        <end position="395"/>
    </location>
</feature>
<evidence type="ECO:0000256" key="1">
    <source>
        <dbReference type="ARBA" id="ARBA00022737"/>
    </source>
</evidence>
<dbReference type="PANTHER" id="PTHR44858">
    <property type="entry name" value="TETRATRICOPEPTIDE REPEAT PROTEIN 6"/>
    <property type="match status" value="1"/>
</dbReference>
<dbReference type="InterPro" id="IPR019734">
    <property type="entry name" value="TPR_rpt"/>
</dbReference>
<dbReference type="Pfam" id="PF07714">
    <property type="entry name" value="PK_Tyr_Ser-Thr"/>
    <property type="match status" value="1"/>
</dbReference>
<dbReference type="PROSITE" id="PS50005">
    <property type="entry name" value="TPR"/>
    <property type="match status" value="10"/>
</dbReference>
<dbReference type="InterPro" id="IPR011009">
    <property type="entry name" value="Kinase-like_dom_sf"/>
</dbReference>
<dbReference type="SUPFAM" id="SSF56112">
    <property type="entry name" value="Protein kinase-like (PK-like)"/>
    <property type="match status" value="1"/>
</dbReference>
<feature type="repeat" description="TPR" evidence="3">
    <location>
        <begin position="294"/>
        <end position="327"/>
    </location>
</feature>
<dbReference type="Pfam" id="PF13424">
    <property type="entry name" value="TPR_12"/>
    <property type="match status" value="1"/>
</dbReference>
<feature type="repeat" description="TPR" evidence="3">
    <location>
        <begin position="56"/>
        <end position="89"/>
    </location>
</feature>
<dbReference type="STRING" id="44941.A0A397UMC5"/>
<feature type="repeat" description="TPR" evidence="3">
    <location>
        <begin position="124"/>
        <end position="157"/>
    </location>
</feature>
<dbReference type="GO" id="GO:0004672">
    <property type="term" value="F:protein kinase activity"/>
    <property type="evidence" value="ECO:0007669"/>
    <property type="project" value="InterPro"/>
</dbReference>
<evidence type="ECO:0000256" key="2">
    <source>
        <dbReference type="ARBA" id="ARBA00022803"/>
    </source>
</evidence>
<feature type="repeat" description="TPR" evidence="3">
    <location>
        <begin position="328"/>
        <end position="361"/>
    </location>
</feature>
<evidence type="ECO:0000313" key="5">
    <source>
        <dbReference type="EMBL" id="RIB11392.1"/>
    </source>
</evidence>
<dbReference type="PROSITE" id="PS50011">
    <property type="entry name" value="PROTEIN_KINASE_DOM"/>
    <property type="match status" value="1"/>
</dbReference>
<feature type="domain" description="Protein kinase" evidence="4">
    <location>
        <begin position="498"/>
        <end position="798"/>
    </location>
</feature>
<feature type="repeat" description="TPR" evidence="3">
    <location>
        <begin position="226"/>
        <end position="259"/>
    </location>
</feature>
<dbReference type="AlphaFoldDB" id="A0A397UMC5"/>
<dbReference type="PROSITE" id="PS50293">
    <property type="entry name" value="TPR_REGION"/>
    <property type="match status" value="5"/>
</dbReference>
<dbReference type="SUPFAM" id="SSF48452">
    <property type="entry name" value="TPR-like"/>
    <property type="match status" value="2"/>
</dbReference>
<dbReference type="Gene3D" id="1.10.510.10">
    <property type="entry name" value="Transferase(Phosphotransferase) domain 1"/>
    <property type="match status" value="1"/>
</dbReference>
<dbReference type="InterPro" id="IPR011990">
    <property type="entry name" value="TPR-like_helical_dom_sf"/>
</dbReference>
<dbReference type="Gene3D" id="1.25.40.10">
    <property type="entry name" value="Tetratricopeptide repeat domain"/>
    <property type="match status" value="6"/>
</dbReference>
<feature type="repeat" description="TPR" evidence="3">
    <location>
        <begin position="90"/>
        <end position="123"/>
    </location>
</feature>
<dbReference type="GO" id="GO:0005524">
    <property type="term" value="F:ATP binding"/>
    <property type="evidence" value="ECO:0007669"/>
    <property type="project" value="InterPro"/>
</dbReference>
<keyword evidence="2 3" id="KW-0802">TPR repeat</keyword>
<name>A0A397UMC5_9GLOM</name>
<feature type="repeat" description="TPR" evidence="3">
    <location>
        <begin position="260"/>
        <end position="293"/>
    </location>
</feature>
<dbReference type="InterPro" id="IPR000719">
    <property type="entry name" value="Prot_kinase_dom"/>
</dbReference>
<evidence type="ECO:0000259" key="4">
    <source>
        <dbReference type="PROSITE" id="PS50011"/>
    </source>
</evidence>
<keyword evidence="5" id="KW-0418">Kinase</keyword>
<dbReference type="Pfam" id="PF13414">
    <property type="entry name" value="TPR_11"/>
    <property type="match status" value="2"/>
</dbReference>
<feature type="repeat" description="TPR" evidence="3">
    <location>
        <begin position="22"/>
        <end position="55"/>
    </location>
</feature>
<dbReference type="OrthoDB" id="1926212at2759"/>
<accession>A0A397UMC5</accession>
<dbReference type="PANTHER" id="PTHR44858:SF1">
    <property type="entry name" value="UDP-N-ACETYLGLUCOSAMINE--PEPTIDE N-ACETYLGLUCOSAMINYLTRANSFERASE SPINDLY-RELATED"/>
    <property type="match status" value="1"/>
</dbReference>
<keyword evidence="1" id="KW-0677">Repeat</keyword>
<dbReference type="InterPro" id="IPR050498">
    <property type="entry name" value="Ycf3"/>
</dbReference>
<proteinExistence type="predicted"/>
<keyword evidence="5" id="KW-0808">Transferase</keyword>
<sequence length="858" mass="99224">MGKYEESLADLNKLLNIEPTNANALNNCGEVYQMIGEYEKSLIEFNKLLAIYSNDKIALYNRGLCYLQMGRYEESLADLNKVLSIDPNHVKALNNRGEVYRVMGRYDDALADLNKSLEIEPCYETALNNRALCYNDMGKHEKALIDLNKSLEIEPKSANALYNRGIINQVMGRYEESLTDLNKSLEIEPNNELTMISRVETYRKMGRNEDSLAECNRLLELDPNNPEALNNRGLLYLEIGKYEESLADFDKSLEIKANFAETLINRGSAYRIMGRYEESLADLNKSLESDSNNVNLLIQRGETYRMMGRIEESLSELNRILKINPNDSTALNNRGLIYQVTNRYEESLAEFNISLEIDPNIAETWNNRGRTYQELNNYEESLVDLNKSLEINPNNVRALVDRGLTYQLMGKYKESIADLNSALEIKLHRKCKTARIKFGTCPNCKQYNTGFQFCHSCDVQINQDWTSGNNEIDNFIREAQKESEYHNKIIEWIPFDRLENIKKIGEGGFGTVYSANWIDGKRIYSQITNNPTPSRETSCTVAVKALHVSQNMTMDFFEEFKAYYECQIRKFSIERFGIETYGITYNPIEKQYMMVIEYADEGNLRQYLERNFRFLTWKQKIKFLRSISDNLSYIHQNYIHRDFHSGNILMFNTDDFVPRFFDVGDKIIMLPDKTGGKLSVEPKISDLGLSIKVDKHNVVTYGVISYLAPEVLLQEPYTKASDIYSFGVVMSEMSTGNPPFKNRLHNKILIQEIINGLRPEFDSNTPDCYIELANQCTNKDPVKRPTVEEVYEKLQDWEIILDKSPEKLNEKQREIANAFSEADKNFPTLSTSLHNQNSKYTSQFIGEFKIIFYLLFVI</sequence>
<dbReference type="Proteomes" id="UP000266673">
    <property type="component" value="Unassembled WGS sequence"/>
</dbReference>
<dbReference type="InterPro" id="IPR001245">
    <property type="entry name" value="Ser-Thr/Tyr_kinase_cat_dom"/>
</dbReference>
<feature type="repeat" description="TPR" evidence="3">
    <location>
        <begin position="158"/>
        <end position="191"/>
    </location>
</feature>
<dbReference type="Pfam" id="PF00515">
    <property type="entry name" value="TPR_1"/>
    <property type="match status" value="3"/>
</dbReference>
<evidence type="ECO:0000313" key="6">
    <source>
        <dbReference type="Proteomes" id="UP000266673"/>
    </source>
</evidence>